<dbReference type="InterPro" id="IPR039697">
    <property type="entry name" value="Alcohol_dehydrogenase_Fe"/>
</dbReference>
<feature type="domain" description="Alcohol dehydrogenase iron-type/glycerol dehydrogenase GldA" evidence="4">
    <location>
        <begin position="11"/>
        <end position="181"/>
    </location>
</feature>
<keyword evidence="2" id="KW-0560">Oxidoreductase</keyword>
<feature type="domain" description="Fe-containing alcohol dehydrogenase-like C-terminal" evidence="5">
    <location>
        <begin position="192"/>
        <end position="394"/>
    </location>
</feature>
<dbReference type="Gene3D" id="1.20.1090.10">
    <property type="entry name" value="Dehydroquinate synthase-like - alpha domain"/>
    <property type="match status" value="1"/>
</dbReference>
<accession>A0A0F9NRI9</accession>
<comment type="similarity">
    <text evidence="1">Belongs to the iron-containing alcohol dehydrogenase family.</text>
</comment>
<dbReference type="InterPro" id="IPR056798">
    <property type="entry name" value="ADH_Fe_C"/>
</dbReference>
<dbReference type="SUPFAM" id="SSF56796">
    <property type="entry name" value="Dehydroquinate synthase-like"/>
    <property type="match status" value="1"/>
</dbReference>
<keyword evidence="3" id="KW-0520">NAD</keyword>
<dbReference type="InterPro" id="IPR018211">
    <property type="entry name" value="ADH_Fe_CS"/>
</dbReference>
<dbReference type="FunFam" id="3.40.50.1970:FF:000003">
    <property type="entry name" value="Alcohol dehydrogenase, iron-containing"/>
    <property type="match status" value="1"/>
</dbReference>
<dbReference type="Pfam" id="PF00465">
    <property type="entry name" value="Fe-ADH"/>
    <property type="match status" value="1"/>
</dbReference>
<dbReference type="GO" id="GO:0004022">
    <property type="term" value="F:alcohol dehydrogenase (NAD+) activity"/>
    <property type="evidence" value="ECO:0007669"/>
    <property type="project" value="TreeGrafter"/>
</dbReference>
<organism evidence="6">
    <name type="scientific">marine sediment metagenome</name>
    <dbReference type="NCBI Taxonomy" id="412755"/>
    <lineage>
        <taxon>unclassified sequences</taxon>
        <taxon>metagenomes</taxon>
        <taxon>ecological metagenomes</taxon>
    </lineage>
</organism>
<evidence type="ECO:0000256" key="3">
    <source>
        <dbReference type="ARBA" id="ARBA00023027"/>
    </source>
</evidence>
<evidence type="ECO:0000259" key="4">
    <source>
        <dbReference type="Pfam" id="PF00465"/>
    </source>
</evidence>
<dbReference type="PANTHER" id="PTHR11496">
    <property type="entry name" value="ALCOHOL DEHYDROGENASE"/>
    <property type="match status" value="1"/>
</dbReference>
<name>A0A0F9NRI9_9ZZZZ</name>
<dbReference type="Pfam" id="PF25137">
    <property type="entry name" value="ADH_Fe_C"/>
    <property type="match status" value="1"/>
</dbReference>
<dbReference type="Gene3D" id="3.40.50.1970">
    <property type="match status" value="1"/>
</dbReference>
<dbReference type="EMBL" id="LAZR01007658">
    <property type="protein sequence ID" value="KKM83832.1"/>
    <property type="molecule type" value="Genomic_DNA"/>
</dbReference>
<dbReference type="AlphaFoldDB" id="A0A0F9NRI9"/>
<comment type="caution">
    <text evidence="6">The sequence shown here is derived from an EMBL/GenBank/DDBJ whole genome shotgun (WGS) entry which is preliminary data.</text>
</comment>
<dbReference type="GO" id="GO:0046872">
    <property type="term" value="F:metal ion binding"/>
    <property type="evidence" value="ECO:0007669"/>
    <property type="project" value="InterPro"/>
</dbReference>
<sequence length="395" mass="42262">MTKTYYEFFCPVKVIAGKAALEHIPYELNGLAAKRPMIITDKGVRAAGLLEPVITACEESGLDIISIYDDVPPDSSTTVVRDIAAIYRKEKCDSIIAIGGGSAIDTGKAVNILVSEGGTDIAKYTGAGVLKHPLKPFFVVPTTAGTGSEVTSVAVITDEAKGVKLPFSSSYLLPNAAIIDPRMTLTLPPHITAATAMDAMTHAVESFTCMAKNPLSDAYATAAIKKVSQSLLHVMDNPKDSHGRLELAQASTMAGIAFSNSMVGLVHSLGHATGAICHLPHGLCMSLYLPYVLEYNLETIREPLGELLLYLEGPEVYAATPASRRAEASISALRSLRDALYKRCQLPRTLKETGKVTEDQLDPIAEMALDDGSIMFNPKEVTLTDARAVLQRAWA</sequence>
<protein>
    <submittedName>
        <fullName evidence="6">Uncharacterized protein</fullName>
    </submittedName>
</protein>
<dbReference type="PROSITE" id="PS00060">
    <property type="entry name" value="ADH_IRON_2"/>
    <property type="match status" value="1"/>
</dbReference>
<proteinExistence type="inferred from homology"/>
<evidence type="ECO:0000256" key="2">
    <source>
        <dbReference type="ARBA" id="ARBA00023002"/>
    </source>
</evidence>
<dbReference type="PANTHER" id="PTHR11496:SF102">
    <property type="entry name" value="ALCOHOL DEHYDROGENASE 4"/>
    <property type="match status" value="1"/>
</dbReference>
<dbReference type="PROSITE" id="PS00913">
    <property type="entry name" value="ADH_IRON_1"/>
    <property type="match status" value="1"/>
</dbReference>
<evidence type="ECO:0000256" key="1">
    <source>
        <dbReference type="ARBA" id="ARBA00007358"/>
    </source>
</evidence>
<evidence type="ECO:0000313" key="6">
    <source>
        <dbReference type="EMBL" id="KKM83832.1"/>
    </source>
</evidence>
<dbReference type="InterPro" id="IPR001670">
    <property type="entry name" value="ADH_Fe/GldA"/>
</dbReference>
<gene>
    <name evidence="6" type="ORF">LCGC14_1305390</name>
</gene>
<dbReference type="CDD" id="cd14865">
    <property type="entry name" value="Fe-ADH-like"/>
    <property type="match status" value="1"/>
</dbReference>
<evidence type="ECO:0000259" key="5">
    <source>
        <dbReference type="Pfam" id="PF25137"/>
    </source>
</evidence>
<reference evidence="6" key="1">
    <citation type="journal article" date="2015" name="Nature">
        <title>Complex archaea that bridge the gap between prokaryotes and eukaryotes.</title>
        <authorList>
            <person name="Spang A."/>
            <person name="Saw J.H."/>
            <person name="Jorgensen S.L."/>
            <person name="Zaremba-Niedzwiedzka K."/>
            <person name="Martijn J."/>
            <person name="Lind A.E."/>
            <person name="van Eijk R."/>
            <person name="Schleper C."/>
            <person name="Guy L."/>
            <person name="Ettema T.J."/>
        </authorList>
    </citation>
    <scope>NUCLEOTIDE SEQUENCE</scope>
</reference>